<keyword evidence="1" id="KW-0479">Metal-binding</keyword>
<feature type="compositionally biased region" description="Low complexity" evidence="5">
    <location>
        <begin position="268"/>
        <end position="279"/>
    </location>
</feature>
<dbReference type="Pfam" id="PF00226">
    <property type="entry name" value="DnaJ"/>
    <property type="match status" value="1"/>
</dbReference>
<dbReference type="InterPro" id="IPR036869">
    <property type="entry name" value="J_dom_sf"/>
</dbReference>
<dbReference type="HOGENOM" id="CLU_009539_2_0_1"/>
<protein>
    <recommendedName>
        <fullName evidence="10">J domain-containing protein</fullName>
    </recommendedName>
</protein>
<feature type="compositionally biased region" description="Basic and acidic residues" evidence="5">
    <location>
        <begin position="353"/>
        <end position="362"/>
    </location>
</feature>
<evidence type="ECO:0000259" key="7">
    <source>
        <dbReference type="PROSITE" id="PS50157"/>
    </source>
</evidence>
<evidence type="ECO:0000256" key="3">
    <source>
        <dbReference type="ARBA" id="ARBA00022833"/>
    </source>
</evidence>
<dbReference type="InterPro" id="IPR022755">
    <property type="entry name" value="Znf_C2H2_jaz"/>
</dbReference>
<keyword evidence="3" id="KW-0862">Zinc</keyword>
<evidence type="ECO:0000256" key="5">
    <source>
        <dbReference type="SAM" id="MobiDB-lite"/>
    </source>
</evidence>
<dbReference type="PROSITE" id="PS00636">
    <property type="entry name" value="DNAJ_1"/>
    <property type="match status" value="1"/>
</dbReference>
<dbReference type="Pfam" id="PF12171">
    <property type="entry name" value="zf-C2H2_jaz"/>
    <property type="match status" value="1"/>
</dbReference>
<organism evidence="8 9">
    <name type="scientific">Phanerochaete carnosa (strain HHB-10118-sp)</name>
    <name type="common">White-rot fungus</name>
    <name type="synonym">Peniophora carnosa</name>
    <dbReference type="NCBI Taxonomy" id="650164"/>
    <lineage>
        <taxon>Eukaryota</taxon>
        <taxon>Fungi</taxon>
        <taxon>Dikarya</taxon>
        <taxon>Basidiomycota</taxon>
        <taxon>Agaricomycotina</taxon>
        <taxon>Agaricomycetes</taxon>
        <taxon>Polyporales</taxon>
        <taxon>Phanerochaetaceae</taxon>
        <taxon>Phanerochaete</taxon>
    </lineage>
</organism>
<gene>
    <name evidence="8" type="ORF">PHACADRAFT_139309</name>
</gene>
<dbReference type="FunCoup" id="K5X4Y3">
    <property type="interactions" value="608"/>
</dbReference>
<dbReference type="InterPro" id="IPR036236">
    <property type="entry name" value="Znf_C2H2_sf"/>
</dbReference>
<keyword evidence="2 4" id="KW-0863">Zinc-finger</keyword>
<dbReference type="InParanoid" id="K5X4Y3"/>
<sequence length="572" mass="64692">MGARESTARGGQEGEVPEGSPDYYSLLEVDENATTDEIRKSFRRLALIHHPDKNHDDIEAATQRFAALQQAYEVLSDEQERAWYDSHRASLVPEPDAETVFEDILRGAAPPRGRDRGLTVRHLEQFFNPSIYKGFDDGESSFFTIYRNLFTRLAYDESQWSEHTADSYPSLGLATWPWVPASKEDADTAARTFYNFWLNFVTAKDFSWEDQWEINDAPDRRVRRLMEKENKKTRDDARKEYNETVKALAMFIRKRDPRYKAHITRQHAATAAKASAKSSGQSTPRTKPPPTTNAFVEQVWQKPRRDETLDADLEWAAAERGEDEEEWECVACGKTFRSEAAWDSHERSKKHMQAVERLRREMEEENEELGLGGDEERDGEDESEQEEFTDAPEKIPPSSDAGVEEDTPPVKDGLMADEEEGASEETRLKSKRKKKGKKQARSPSPSPGLLAKNERKSRARRPTSPDDLVEAVDAPQLGEPAGEEQINNVDGASTPAKVDKPGMSKRDKRRAREAAKKAKEEQEATDSLVCNVCEEIFTSRTKMFAHINATGHALASKPDEGGGKKKGKKGKR</sequence>
<accession>K5X4Y3</accession>
<dbReference type="GO" id="GO:0003676">
    <property type="term" value="F:nucleic acid binding"/>
    <property type="evidence" value="ECO:0007669"/>
    <property type="project" value="InterPro"/>
</dbReference>
<dbReference type="SMART" id="SM00271">
    <property type="entry name" value="DnaJ"/>
    <property type="match status" value="1"/>
</dbReference>
<dbReference type="Gene3D" id="1.10.287.110">
    <property type="entry name" value="DnaJ domain"/>
    <property type="match status" value="1"/>
</dbReference>
<dbReference type="SUPFAM" id="SSF57667">
    <property type="entry name" value="beta-beta-alpha zinc fingers"/>
    <property type="match status" value="1"/>
</dbReference>
<dbReference type="InterPro" id="IPR003604">
    <property type="entry name" value="Matrin/U1-like-C_Znf_C2H2"/>
</dbReference>
<dbReference type="InterPro" id="IPR018253">
    <property type="entry name" value="DnaJ_domain_CS"/>
</dbReference>
<dbReference type="PRINTS" id="PR00625">
    <property type="entry name" value="JDOMAIN"/>
</dbReference>
<dbReference type="GO" id="GO:0005737">
    <property type="term" value="C:cytoplasm"/>
    <property type="evidence" value="ECO:0007669"/>
    <property type="project" value="TreeGrafter"/>
</dbReference>
<evidence type="ECO:0008006" key="10">
    <source>
        <dbReference type="Google" id="ProtNLM"/>
    </source>
</evidence>
<feature type="region of interest" description="Disordered" evidence="5">
    <location>
        <begin position="340"/>
        <end position="525"/>
    </location>
</feature>
<evidence type="ECO:0000256" key="1">
    <source>
        <dbReference type="ARBA" id="ARBA00022723"/>
    </source>
</evidence>
<evidence type="ECO:0000313" key="8">
    <source>
        <dbReference type="EMBL" id="EKM57887.1"/>
    </source>
</evidence>
<dbReference type="OrthoDB" id="5894at2759"/>
<dbReference type="InterPro" id="IPR054076">
    <property type="entry name" value="ZUO1-like_ZHD"/>
</dbReference>
<dbReference type="PROSITE" id="PS50157">
    <property type="entry name" value="ZINC_FINGER_C2H2_2"/>
    <property type="match status" value="1"/>
</dbReference>
<feature type="compositionally biased region" description="Basic and acidic residues" evidence="5">
    <location>
        <begin position="497"/>
        <end position="522"/>
    </location>
</feature>
<dbReference type="AlphaFoldDB" id="K5X4Y3"/>
<evidence type="ECO:0000313" key="9">
    <source>
        <dbReference type="Proteomes" id="UP000008370"/>
    </source>
</evidence>
<dbReference type="Gene3D" id="3.30.160.60">
    <property type="entry name" value="Classic Zinc Finger"/>
    <property type="match status" value="1"/>
</dbReference>
<dbReference type="SUPFAM" id="SSF46565">
    <property type="entry name" value="Chaperone J-domain"/>
    <property type="match status" value="1"/>
</dbReference>
<feature type="compositionally biased region" description="Acidic residues" evidence="5">
    <location>
        <begin position="363"/>
        <end position="390"/>
    </location>
</feature>
<feature type="region of interest" description="Disordered" evidence="5">
    <location>
        <begin position="551"/>
        <end position="572"/>
    </location>
</feature>
<feature type="region of interest" description="Disordered" evidence="5">
    <location>
        <begin position="1"/>
        <end position="24"/>
    </location>
</feature>
<dbReference type="GO" id="GO:0008270">
    <property type="term" value="F:zinc ion binding"/>
    <property type="evidence" value="ECO:0007669"/>
    <property type="project" value="UniProtKB-KW"/>
</dbReference>
<keyword evidence="9" id="KW-1185">Reference proteome</keyword>
<name>K5X4Y3_PHACS</name>
<feature type="domain" description="C2H2-type" evidence="7">
    <location>
        <begin position="327"/>
        <end position="356"/>
    </location>
</feature>
<dbReference type="InterPro" id="IPR001623">
    <property type="entry name" value="DnaJ_domain"/>
</dbReference>
<feature type="region of interest" description="Disordered" evidence="5">
    <location>
        <begin position="266"/>
        <end position="293"/>
    </location>
</feature>
<dbReference type="SMART" id="SM00451">
    <property type="entry name" value="ZnF_U1"/>
    <property type="match status" value="2"/>
</dbReference>
<proteinExistence type="predicted"/>
<feature type="domain" description="J" evidence="6">
    <location>
        <begin position="22"/>
        <end position="88"/>
    </location>
</feature>
<feature type="compositionally biased region" description="Basic residues" evidence="5">
    <location>
        <begin position="429"/>
        <end position="440"/>
    </location>
</feature>
<dbReference type="PANTHER" id="PTHR44029:SF1">
    <property type="entry name" value="DNAJ HOMOLOG SUBFAMILY C MEMBER 21"/>
    <property type="match status" value="1"/>
</dbReference>
<evidence type="ECO:0000256" key="2">
    <source>
        <dbReference type="ARBA" id="ARBA00022771"/>
    </source>
</evidence>
<reference evidence="8 9" key="1">
    <citation type="journal article" date="2012" name="BMC Genomics">
        <title>Comparative genomics of the white-rot fungi, Phanerochaete carnosa and P. chrysosporium, to elucidate the genetic basis of the distinct wood types they colonize.</title>
        <authorList>
            <person name="Suzuki H."/>
            <person name="MacDonald J."/>
            <person name="Syed K."/>
            <person name="Salamov A."/>
            <person name="Hori C."/>
            <person name="Aerts A."/>
            <person name="Henrissat B."/>
            <person name="Wiebenga A."/>
            <person name="vanKuyk P.A."/>
            <person name="Barry K."/>
            <person name="Lindquist E."/>
            <person name="LaButti K."/>
            <person name="Lapidus A."/>
            <person name="Lucas S."/>
            <person name="Coutinho P."/>
            <person name="Gong Y."/>
            <person name="Samejima M."/>
            <person name="Mahadevan R."/>
            <person name="Abou-Zaid M."/>
            <person name="de Vries R.P."/>
            <person name="Igarashi K."/>
            <person name="Yadav J.S."/>
            <person name="Grigoriev I.V."/>
            <person name="Master E.R."/>
        </authorList>
    </citation>
    <scope>NUCLEOTIDE SEQUENCE [LARGE SCALE GENOMIC DNA]</scope>
    <source>
        <strain evidence="8 9">HHB-10118-sp</strain>
    </source>
</reference>
<dbReference type="PROSITE" id="PS50076">
    <property type="entry name" value="DNAJ_2"/>
    <property type="match status" value="1"/>
</dbReference>
<dbReference type="Pfam" id="PF21884">
    <property type="entry name" value="ZUO1-like_ZHD"/>
    <property type="match status" value="1"/>
</dbReference>
<dbReference type="InterPro" id="IPR013087">
    <property type="entry name" value="Znf_C2H2_type"/>
</dbReference>
<evidence type="ECO:0000256" key="4">
    <source>
        <dbReference type="PROSITE-ProRule" id="PRU00042"/>
    </source>
</evidence>
<dbReference type="EMBL" id="JH930470">
    <property type="protein sequence ID" value="EKM57887.1"/>
    <property type="molecule type" value="Genomic_DNA"/>
</dbReference>
<evidence type="ECO:0000259" key="6">
    <source>
        <dbReference type="PROSITE" id="PS50076"/>
    </source>
</evidence>
<dbReference type="KEGG" id="pco:PHACADRAFT_139309"/>
<dbReference type="SMART" id="SM00355">
    <property type="entry name" value="ZnF_C2H2"/>
    <property type="match status" value="2"/>
</dbReference>
<dbReference type="InterPro" id="IPR051964">
    <property type="entry name" value="Chaperone_stress_response"/>
</dbReference>
<dbReference type="PROSITE" id="PS00028">
    <property type="entry name" value="ZINC_FINGER_C2H2_1"/>
    <property type="match status" value="2"/>
</dbReference>
<dbReference type="PANTHER" id="PTHR44029">
    <property type="entry name" value="DNAJ HOMOLOG SUBFAMILY C MEMBER 21"/>
    <property type="match status" value="1"/>
</dbReference>
<dbReference type="CDD" id="cd06257">
    <property type="entry name" value="DnaJ"/>
    <property type="match status" value="1"/>
</dbReference>
<dbReference type="STRING" id="650164.K5X4Y3"/>
<dbReference type="GeneID" id="18908452"/>
<dbReference type="RefSeq" id="XP_007393228.1">
    <property type="nucleotide sequence ID" value="XM_007393166.1"/>
</dbReference>
<dbReference type="Proteomes" id="UP000008370">
    <property type="component" value="Unassembled WGS sequence"/>
</dbReference>